<dbReference type="Pfam" id="PF01794">
    <property type="entry name" value="Ferric_reduct"/>
    <property type="match status" value="1"/>
</dbReference>
<dbReference type="InterPro" id="IPR037238">
    <property type="entry name" value="YbiA-like_sf"/>
</dbReference>
<evidence type="ECO:0000259" key="10">
    <source>
        <dbReference type="PROSITE" id="PS51384"/>
    </source>
</evidence>
<dbReference type="NCBIfam" id="TIGR02464">
    <property type="entry name" value="ribofla_fusion"/>
    <property type="match status" value="1"/>
</dbReference>
<feature type="transmembrane region" description="Helical" evidence="9">
    <location>
        <begin position="162"/>
        <end position="182"/>
    </location>
</feature>
<keyword evidence="12" id="KW-1185">Reference proteome</keyword>
<keyword evidence="7" id="KW-0325">Glycoprotein</keyword>
<dbReference type="GO" id="GO:0016020">
    <property type="term" value="C:membrane"/>
    <property type="evidence" value="ECO:0007669"/>
    <property type="project" value="UniProtKB-SubCell"/>
</dbReference>
<evidence type="ECO:0000256" key="7">
    <source>
        <dbReference type="ARBA" id="ARBA00023180"/>
    </source>
</evidence>
<evidence type="ECO:0000256" key="8">
    <source>
        <dbReference type="SAM" id="MobiDB-lite"/>
    </source>
</evidence>
<reference evidence="12" key="1">
    <citation type="journal article" date="2011" name="PLoS Genet.">
        <title>Genomic analysis of the necrotrophic fungal pathogens Sclerotinia sclerotiorum and Botrytis cinerea.</title>
        <authorList>
            <person name="Amselem J."/>
            <person name="Cuomo C.A."/>
            <person name="van Kan J.A."/>
            <person name="Viaud M."/>
            <person name="Benito E.P."/>
            <person name="Couloux A."/>
            <person name="Coutinho P.M."/>
            <person name="de Vries R.P."/>
            <person name="Dyer P.S."/>
            <person name="Fillinger S."/>
            <person name="Fournier E."/>
            <person name="Gout L."/>
            <person name="Hahn M."/>
            <person name="Kohn L."/>
            <person name="Lapalu N."/>
            <person name="Plummer K.M."/>
            <person name="Pradier J.M."/>
            <person name="Quevillon E."/>
            <person name="Sharon A."/>
            <person name="Simon A."/>
            <person name="ten Have A."/>
            <person name="Tudzynski B."/>
            <person name="Tudzynski P."/>
            <person name="Wincker P."/>
            <person name="Andrew M."/>
            <person name="Anthouard V."/>
            <person name="Beever R.E."/>
            <person name="Beffa R."/>
            <person name="Benoit I."/>
            <person name="Bouzid O."/>
            <person name="Brault B."/>
            <person name="Chen Z."/>
            <person name="Choquer M."/>
            <person name="Collemare J."/>
            <person name="Cotton P."/>
            <person name="Danchin E.G."/>
            <person name="Da Silva C."/>
            <person name="Gautier A."/>
            <person name="Giraud C."/>
            <person name="Giraud T."/>
            <person name="Gonzalez C."/>
            <person name="Grossetete S."/>
            <person name="Guldener U."/>
            <person name="Henrissat B."/>
            <person name="Howlett B.J."/>
            <person name="Kodira C."/>
            <person name="Kretschmer M."/>
            <person name="Lappartient A."/>
            <person name="Leroch M."/>
            <person name="Levis C."/>
            <person name="Mauceli E."/>
            <person name="Neuveglise C."/>
            <person name="Oeser B."/>
            <person name="Pearson M."/>
            <person name="Poulain J."/>
            <person name="Poussereau N."/>
            <person name="Quesneville H."/>
            <person name="Rascle C."/>
            <person name="Schumacher J."/>
            <person name="Segurens B."/>
            <person name="Sexton A."/>
            <person name="Silva E."/>
            <person name="Sirven C."/>
            <person name="Soanes D.M."/>
            <person name="Talbot N.J."/>
            <person name="Templeton M."/>
            <person name="Yandava C."/>
            <person name="Yarden O."/>
            <person name="Zeng Q."/>
            <person name="Rollins J.A."/>
            <person name="Lebrun M.H."/>
            <person name="Dickman M."/>
        </authorList>
    </citation>
    <scope>NUCLEOTIDE SEQUENCE [LARGE SCALE GENOMIC DNA]</scope>
    <source>
        <strain evidence="12">ATCC 18683 / 1980 / Ss-1</strain>
    </source>
</reference>
<keyword evidence="5" id="KW-0406">Ion transport</keyword>
<name>A7EUY2_SCLS1</name>
<evidence type="ECO:0000256" key="6">
    <source>
        <dbReference type="ARBA" id="ARBA00023136"/>
    </source>
</evidence>
<dbReference type="eggNOG" id="KOG0039">
    <property type="taxonomic scope" value="Eukaryota"/>
</dbReference>
<dbReference type="GO" id="GO:0000041">
    <property type="term" value="P:transition metal ion transport"/>
    <property type="evidence" value="ECO:0007669"/>
    <property type="project" value="UniProtKB-ARBA"/>
</dbReference>
<dbReference type="Pfam" id="PF08719">
    <property type="entry name" value="NADAR"/>
    <property type="match status" value="1"/>
</dbReference>
<dbReference type="CDD" id="cd15457">
    <property type="entry name" value="NADAR"/>
    <property type="match status" value="1"/>
</dbReference>
<evidence type="ECO:0000256" key="3">
    <source>
        <dbReference type="ARBA" id="ARBA00022692"/>
    </source>
</evidence>
<dbReference type="AlphaFoldDB" id="A7EUY2"/>
<dbReference type="InterPro" id="IPR039261">
    <property type="entry name" value="FNR_nucleotide-bd"/>
</dbReference>
<evidence type="ECO:0000256" key="4">
    <source>
        <dbReference type="ARBA" id="ARBA00022989"/>
    </source>
</evidence>
<keyword evidence="6 9" id="KW-0472">Membrane</keyword>
<dbReference type="CDD" id="cd06186">
    <property type="entry name" value="NOX_Duox_like_FAD_NADP"/>
    <property type="match status" value="1"/>
</dbReference>
<dbReference type="InterPro" id="IPR012816">
    <property type="entry name" value="NADAR"/>
</dbReference>
<evidence type="ECO:0000256" key="1">
    <source>
        <dbReference type="ARBA" id="ARBA00004141"/>
    </source>
</evidence>
<dbReference type="Gene3D" id="1.10.357.40">
    <property type="entry name" value="YbiA-like"/>
    <property type="match status" value="1"/>
</dbReference>
<feature type="transmembrane region" description="Helical" evidence="9">
    <location>
        <begin position="49"/>
        <end position="69"/>
    </location>
</feature>
<dbReference type="EMBL" id="CH476633">
    <property type="protein sequence ID" value="EDN93274.1"/>
    <property type="molecule type" value="Genomic_DNA"/>
</dbReference>
<sequence>MNETEPKNSSAAKAAKAAAKILRWKRNRNSVKYFAAAMAGIRESSLQKIWGFTSIGHFIIFLVYTATIFAVTFKDVGGWPEYNNFAKRLGWVATAHITFITFLALKNTPLAFLTNYSYESLKVFHKLAGYGTILWSTLHAIFYVVAEAQSNSYDTLLEKDQIFGIVAGIAMLIILITSLFIYKMQPKISDRTVYMIFVASGVWFFDRLLRFSYLSYFFFGNFVTLTPLPNRGTQVLVHRSSKFIKSGTHAFLWIPAIRAIETHPFTVASVDDVKGTTFVVAACDGFTSDLHSLAIKNPGVKLRASIDGPYGSVVDFSRYDGVIFIAGGSGGAFTFGTAIETVHKLAKNTTTLDTIIEFIWVVREEDIWFNNELQELNSSPNVTVRLFCTEDATNNILSESNRTLSNINLSEKDIISIKVSPVSVDGNDELKPQEVGDLEKIITIRETNSIGLFKTHTIYFKSSLQTYFQAVKAWVVKDRSKFMQIAHTRSGLEAKKLGNAIKDLPVARWDQISRHVMADALYFKFNHNADIRNELISTGSKVLIEARDDRVWASGIKTVKATAKTPISEWQGQNKLGEELMRLRHFFRGLDQAKAGGNVQISSGATTTDGVGNVTRLPDPPIVEGEMKEPNESGGDGDDEMIEPKELEKDGEQDTSSKLEPSDAPEDVIMEDSNKAAIDPASVPKKRQEAKVRRRIRRGKKED</sequence>
<dbReference type="Pfam" id="PF08022">
    <property type="entry name" value="FAD_binding_8"/>
    <property type="match status" value="1"/>
</dbReference>
<proteinExistence type="predicted"/>
<keyword evidence="2" id="KW-0813">Transport</keyword>
<evidence type="ECO:0000313" key="11">
    <source>
        <dbReference type="EMBL" id="EDN93274.1"/>
    </source>
</evidence>
<dbReference type="SUPFAM" id="SSF143990">
    <property type="entry name" value="YbiA-like"/>
    <property type="match status" value="1"/>
</dbReference>
<dbReference type="KEGG" id="ssl:SS1G_09140"/>
<dbReference type="HOGENOM" id="CLU_392394_0_0_1"/>
<dbReference type="InterPro" id="IPR013112">
    <property type="entry name" value="FAD-bd_8"/>
</dbReference>
<evidence type="ECO:0000313" key="12">
    <source>
        <dbReference type="Proteomes" id="UP000001312"/>
    </source>
</evidence>
<evidence type="ECO:0000256" key="9">
    <source>
        <dbReference type="SAM" id="Phobius"/>
    </source>
</evidence>
<feature type="region of interest" description="Disordered" evidence="8">
    <location>
        <begin position="598"/>
        <end position="703"/>
    </location>
</feature>
<dbReference type="InterPro" id="IPR017927">
    <property type="entry name" value="FAD-bd_FR_type"/>
</dbReference>
<organism evidence="11 12">
    <name type="scientific">Sclerotinia sclerotiorum (strain ATCC 18683 / 1980 / Ss-1)</name>
    <name type="common">White mold</name>
    <name type="synonym">Whetzelinia sclerotiorum</name>
    <dbReference type="NCBI Taxonomy" id="665079"/>
    <lineage>
        <taxon>Eukaryota</taxon>
        <taxon>Fungi</taxon>
        <taxon>Dikarya</taxon>
        <taxon>Ascomycota</taxon>
        <taxon>Pezizomycotina</taxon>
        <taxon>Leotiomycetes</taxon>
        <taxon>Helotiales</taxon>
        <taxon>Sclerotiniaceae</taxon>
        <taxon>Sclerotinia</taxon>
    </lineage>
</organism>
<feature type="compositionally biased region" description="Basic and acidic residues" evidence="8">
    <location>
        <begin position="642"/>
        <end position="661"/>
    </location>
</feature>
<dbReference type="PANTHER" id="PTHR32361">
    <property type="entry name" value="FERRIC/CUPRIC REDUCTASE TRANSMEMBRANE COMPONENT"/>
    <property type="match status" value="1"/>
</dbReference>
<feature type="transmembrane region" description="Helical" evidence="9">
    <location>
        <begin position="127"/>
        <end position="146"/>
    </location>
</feature>
<accession>A7EUY2</accession>
<gene>
    <name evidence="11" type="ORF">SS1G_09140</name>
</gene>
<comment type="subcellular location">
    <subcellularLocation>
        <location evidence="1">Membrane</location>
        <topology evidence="1">Multi-pass membrane protein</topology>
    </subcellularLocation>
</comment>
<feature type="compositionally biased region" description="Polar residues" evidence="8">
    <location>
        <begin position="599"/>
        <end position="610"/>
    </location>
</feature>
<dbReference type="SUPFAM" id="SSF52343">
    <property type="entry name" value="Ferredoxin reductase-like, C-terminal NADP-linked domain"/>
    <property type="match status" value="1"/>
</dbReference>
<feature type="transmembrane region" description="Helical" evidence="9">
    <location>
        <begin position="89"/>
        <end position="106"/>
    </location>
</feature>
<dbReference type="GO" id="GO:0000293">
    <property type="term" value="F:ferric-chelate reductase activity"/>
    <property type="evidence" value="ECO:0000318"/>
    <property type="project" value="GO_Central"/>
</dbReference>
<dbReference type="InterPro" id="IPR013130">
    <property type="entry name" value="Fe3_Rdtase_TM_dom"/>
</dbReference>
<dbReference type="STRING" id="665079.A7EUY2"/>
<dbReference type="Proteomes" id="UP000001312">
    <property type="component" value="Unassembled WGS sequence"/>
</dbReference>
<dbReference type="InParanoid" id="A7EUY2"/>
<feature type="domain" description="FAD-binding FR-type" evidence="10">
    <location>
        <begin position="201"/>
        <end position="316"/>
    </location>
</feature>
<dbReference type="PANTHER" id="PTHR32361:SF9">
    <property type="entry name" value="FERRIC REDUCTASE TRANSMEMBRANE COMPONENT 3-RELATED"/>
    <property type="match status" value="1"/>
</dbReference>
<evidence type="ECO:0000256" key="5">
    <source>
        <dbReference type="ARBA" id="ARBA00023065"/>
    </source>
</evidence>
<keyword evidence="3 9" id="KW-0812">Transmembrane</keyword>
<feature type="transmembrane region" description="Helical" evidence="9">
    <location>
        <begin position="194"/>
        <end position="219"/>
    </location>
</feature>
<dbReference type="PROSITE" id="PS51384">
    <property type="entry name" value="FAD_FR"/>
    <property type="match status" value="1"/>
</dbReference>
<evidence type="ECO:0000256" key="2">
    <source>
        <dbReference type="ARBA" id="ARBA00022448"/>
    </source>
</evidence>
<protein>
    <recommendedName>
        <fullName evidence="10">FAD-binding FR-type domain-containing protein</fullName>
    </recommendedName>
</protein>
<feature type="compositionally biased region" description="Basic residues" evidence="8">
    <location>
        <begin position="692"/>
        <end position="703"/>
    </location>
</feature>
<dbReference type="RefSeq" id="XP_001589419.1">
    <property type="nucleotide sequence ID" value="XM_001589369.1"/>
</dbReference>
<keyword evidence="4 9" id="KW-1133">Transmembrane helix</keyword>
<dbReference type="GeneID" id="5485741"/>
<dbReference type="InterPro" id="IPR051410">
    <property type="entry name" value="Ferric/Cupric_Reductase"/>
</dbReference>